<dbReference type="InterPro" id="IPR058488">
    <property type="entry name" value="DUF8175"/>
</dbReference>
<sequence>MLKYSGDSAFVDVLYRGTAKGKTHYISMVYNLIWQDGGWKLNVTNPKQPIDGAEIADTSGYIPWQSN</sequence>
<evidence type="ECO:0000259" key="1">
    <source>
        <dbReference type="Pfam" id="PF26526"/>
    </source>
</evidence>
<evidence type="ECO:0000313" key="2">
    <source>
        <dbReference type="EMBL" id="OKL54007.1"/>
    </source>
</evidence>
<keyword evidence="3" id="KW-1185">Reference proteome</keyword>
<reference evidence="3" key="1">
    <citation type="submission" date="2016-12" db="EMBL/GenBank/DDBJ databases">
        <authorList>
            <person name="Meng X."/>
        </authorList>
    </citation>
    <scope>NUCLEOTIDE SEQUENCE [LARGE SCALE GENOMIC DNA]</scope>
    <source>
        <strain evidence="3">DSM 19116</strain>
    </source>
</reference>
<dbReference type="Pfam" id="PF26526">
    <property type="entry name" value="DUF8175"/>
    <property type="match status" value="1"/>
</dbReference>
<evidence type="ECO:0000313" key="3">
    <source>
        <dbReference type="Proteomes" id="UP000185628"/>
    </source>
</evidence>
<protein>
    <recommendedName>
        <fullName evidence="1">DUF8175 domain-containing protein</fullName>
    </recommendedName>
</protein>
<dbReference type="Proteomes" id="UP000185628">
    <property type="component" value="Unassembled WGS sequence"/>
</dbReference>
<proteinExistence type="predicted"/>
<name>A0A1Q5Q2G5_9ACTO</name>
<gene>
    <name evidence="2" type="ORF">BSZ39_06270</name>
</gene>
<comment type="caution">
    <text evidence="2">The sequence shown here is derived from an EMBL/GenBank/DDBJ whole genome shotgun (WGS) entry which is preliminary data.</text>
</comment>
<organism evidence="2 3">
    <name type="scientific">Bowdeniella nasicola</name>
    <dbReference type="NCBI Taxonomy" id="208480"/>
    <lineage>
        <taxon>Bacteria</taxon>
        <taxon>Bacillati</taxon>
        <taxon>Actinomycetota</taxon>
        <taxon>Actinomycetes</taxon>
        <taxon>Actinomycetales</taxon>
        <taxon>Actinomycetaceae</taxon>
        <taxon>Bowdeniella</taxon>
    </lineage>
</organism>
<accession>A0A1Q5Q2G5</accession>
<dbReference type="EMBL" id="MQVR01000030">
    <property type="protein sequence ID" value="OKL54007.1"/>
    <property type="molecule type" value="Genomic_DNA"/>
</dbReference>
<dbReference type="AlphaFoldDB" id="A0A1Q5Q2G5"/>
<feature type="domain" description="DUF8175" evidence="1">
    <location>
        <begin position="1"/>
        <end position="63"/>
    </location>
</feature>